<gene>
    <name evidence="1" type="ORF">RFULGI_LOCUS17880</name>
</gene>
<dbReference type="EMBL" id="CAJVPZ010073716">
    <property type="protein sequence ID" value="CAG8802458.1"/>
    <property type="molecule type" value="Genomic_DNA"/>
</dbReference>
<organism evidence="1 2">
    <name type="scientific">Racocetra fulgida</name>
    <dbReference type="NCBI Taxonomy" id="60492"/>
    <lineage>
        <taxon>Eukaryota</taxon>
        <taxon>Fungi</taxon>
        <taxon>Fungi incertae sedis</taxon>
        <taxon>Mucoromycota</taxon>
        <taxon>Glomeromycotina</taxon>
        <taxon>Glomeromycetes</taxon>
        <taxon>Diversisporales</taxon>
        <taxon>Gigasporaceae</taxon>
        <taxon>Racocetra</taxon>
    </lineage>
</organism>
<feature type="non-terminal residue" evidence="1">
    <location>
        <position position="115"/>
    </location>
</feature>
<dbReference type="AlphaFoldDB" id="A0A9N9JXU9"/>
<accession>A0A9N9JXU9</accession>
<protein>
    <submittedName>
        <fullName evidence="1">962_t:CDS:1</fullName>
    </submittedName>
</protein>
<evidence type="ECO:0000313" key="1">
    <source>
        <dbReference type="EMBL" id="CAG8802458.1"/>
    </source>
</evidence>
<sequence length="115" mass="13780">NLQKCDHCKGWYSKKNFVKLREKSVKLCNKYQESINNTNKVLLVFLEPYKDFEDAKPCEQIFNVEIMIFLDTFLDQIETTDEDESNKIVAYQVIELISKADRYTYIYHTHDKLKE</sequence>
<proteinExistence type="predicted"/>
<name>A0A9N9JXU9_9GLOM</name>
<dbReference type="Proteomes" id="UP000789396">
    <property type="component" value="Unassembled WGS sequence"/>
</dbReference>
<reference evidence="1" key="1">
    <citation type="submission" date="2021-06" db="EMBL/GenBank/DDBJ databases">
        <authorList>
            <person name="Kallberg Y."/>
            <person name="Tangrot J."/>
            <person name="Rosling A."/>
        </authorList>
    </citation>
    <scope>NUCLEOTIDE SEQUENCE</scope>
    <source>
        <strain evidence="1">IN212</strain>
    </source>
</reference>
<feature type="non-terminal residue" evidence="1">
    <location>
        <position position="1"/>
    </location>
</feature>
<dbReference type="OrthoDB" id="2477321at2759"/>
<comment type="caution">
    <text evidence="1">The sequence shown here is derived from an EMBL/GenBank/DDBJ whole genome shotgun (WGS) entry which is preliminary data.</text>
</comment>
<keyword evidence="2" id="KW-1185">Reference proteome</keyword>
<evidence type="ECO:0000313" key="2">
    <source>
        <dbReference type="Proteomes" id="UP000789396"/>
    </source>
</evidence>